<evidence type="ECO:0000313" key="3">
    <source>
        <dbReference type="Proteomes" id="UP001444625"/>
    </source>
</evidence>
<dbReference type="RefSeq" id="WP_345826292.1">
    <property type="nucleotide sequence ID" value="NZ_JBDIML010000007.1"/>
</dbReference>
<protein>
    <submittedName>
        <fullName evidence="2">Amidase family protein</fullName>
    </submittedName>
</protein>
<evidence type="ECO:0000313" key="2">
    <source>
        <dbReference type="EMBL" id="MEN2768797.1"/>
    </source>
</evidence>
<dbReference type="InterPro" id="IPR036928">
    <property type="entry name" value="AS_sf"/>
</dbReference>
<accession>A0ABU9XKJ8</accession>
<dbReference type="InterPro" id="IPR023631">
    <property type="entry name" value="Amidase_dom"/>
</dbReference>
<dbReference type="Gene3D" id="3.90.1300.10">
    <property type="entry name" value="Amidase signature (AS) domain"/>
    <property type="match status" value="1"/>
</dbReference>
<gene>
    <name evidence="2" type="ORF">ABC228_16560</name>
</gene>
<reference evidence="2 3" key="1">
    <citation type="submission" date="2024-05" db="EMBL/GenBank/DDBJ databases">
        <authorList>
            <person name="Haq I."/>
            <person name="Ullah Z."/>
            <person name="Ahmad R."/>
            <person name="Li M."/>
            <person name="Tong Y."/>
        </authorList>
    </citation>
    <scope>NUCLEOTIDE SEQUENCE [LARGE SCALE GENOMIC DNA]</scope>
    <source>
        <strain evidence="2 3">16A2E</strain>
    </source>
</reference>
<dbReference type="EMBL" id="JBDIML010000007">
    <property type="protein sequence ID" value="MEN2768797.1"/>
    <property type="molecule type" value="Genomic_DNA"/>
</dbReference>
<comment type="caution">
    <text evidence="2">The sequence shown here is derived from an EMBL/GenBank/DDBJ whole genome shotgun (WGS) entry which is preliminary data.</text>
</comment>
<organism evidence="2 3">
    <name type="scientific">Ornithinibacillus xuwenensis</name>
    <dbReference type="NCBI Taxonomy" id="3144668"/>
    <lineage>
        <taxon>Bacteria</taxon>
        <taxon>Bacillati</taxon>
        <taxon>Bacillota</taxon>
        <taxon>Bacilli</taxon>
        <taxon>Bacillales</taxon>
        <taxon>Bacillaceae</taxon>
        <taxon>Ornithinibacillus</taxon>
    </lineage>
</organism>
<dbReference type="Proteomes" id="UP001444625">
    <property type="component" value="Unassembled WGS sequence"/>
</dbReference>
<feature type="domain" description="Amidase" evidence="1">
    <location>
        <begin position="28"/>
        <end position="458"/>
    </location>
</feature>
<keyword evidence="3" id="KW-1185">Reference proteome</keyword>
<sequence length="478" mass="51212">MTKQLIEASVVELQEAMDRGKVSAKKLTMLFLEQIAKYNHDGPMLNAVIEVNPDALFIAEALDLERKEIGSRGPLHGIPVLIKDNIDTNDKMHTSAGSIALANNIAHEDAFIVKQLRNAGAIILGKANLTEWANFMTAGMPNGYSSRGGQVLNPYGPGNFDVGGSSSGPGSAIAANFATLGIGTETSGSILSPASSNSLVGIKPTVGLISRTGIIPISSSQDTAGPMTRSVSDAAILLGALTAKDPEDPATETNPKRIQDYTPFLTINGLNNKRIGISREYLEGLPDNELRLVEQALEDMERLGAVIIDPVELPTKLPNPTVLFHEFKNGVNAYLKNANPSLPVHTLLEVIQFNQMHAATALKYGQKLLLESESKSGTLTETEYLLDRLQDIRISQTEGIDKAFSTHQLDALLFVNNYGAGIAAKAGYPSITIPAGYTEEGKPVGITLTGLAYSEPELIELAFAYEQATKHRKAPVLD</sequence>
<dbReference type="PANTHER" id="PTHR42678:SF34">
    <property type="entry name" value="OS04G0183300 PROTEIN"/>
    <property type="match status" value="1"/>
</dbReference>
<dbReference type="PANTHER" id="PTHR42678">
    <property type="entry name" value="AMIDASE"/>
    <property type="match status" value="1"/>
</dbReference>
<dbReference type="NCBIfam" id="NF005300">
    <property type="entry name" value="PRK06828.1"/>
    <property type="match status" value="1"/>
</dbReference>
<dbReference type="Pfam" id="PF01425">
    <property type="entry name" value="Amidase"/>
    <property type="match status" value="1"/>
</dbReference>
<dbReference type="SUPFAM" id="SSF75304">
    <property type="entry name" value="Amidase signature (AS) enzymes"/>
    <property type="match status" value="1"/>
</dbReference>
<name>A0ABU9XKJ8_9BACI</name>
<evidence type="ECO:0000259" key="1">
    <source>
        <dbReference type="Pfam" id="PF01425"/>
    </source>
</evidence>
<proteinExistence type="predicted"/>